<evidence type="ECO:0000256" key="1">
    <source>
        <dbReference type="SAM" id="MobiDB-lite"/>
    </source>
</evidence>
<feature type="region of interest" description="Disordered" evidence="1">
    <location>
        <begin position="1"/>
        <end position="27"/>
    </location>
</feature>
<organism evidence="2 3">
    <name type="scientific">Actinoallomurus spadix</name>
    <dbReference type="NCBI Taxonomy" id="79912"/>
    <lineage>
        <taxon>Bacteria</taxon>
        <taxon>Bacillati</taxon>
        <taxon>Actinomycetota</taxon>
        <taxon>Actinomycetes</taxon>
        <taxon>Streptosporangiales</taxon>
        <taxon>Thermomonosporaceae</taxon>
        <taxon>Actinoallomurus</taxon>
    </lineage>
</organism>
<reference evidence="3" key="1">
    <citation type="journal article" date="2019" name="Int. J. Syst. Evol. Microbiol.">
        <title>The Global Catalogue of Microorganisms (GCM) 10K type strain sequencing project: providing services to taxonomists for standard genome sequencing and annotation.</title>
        <authorList>
            <consortium name="The Broad Institute Genomics Platform"/>
            <consortium name="The Broad Institute Genome Sequencing Center for Infectious Disease"/>
            <person name="Wu L."/>
            <person name="Ma J."/>
        </authorList>
    </citation>
    <scope>NUCLEOTIDE SEQUENCE [LARGE SCALE GENOMIC DNA]</scope>
    <source>
        <strain evidence="3">JCM 3146</strain>
    </source>
</reference>
<evidence type="ECO:0000313" key="3">
    <source>
        <dbReference type="Proteomes" id="UP001501822"/>
    </source>
</evidence>
<dbReference type="Proteomes" id="UP001501822">
    <property type="component" value="Unassembled WGS sequence"/>
</dbReference>
<accession>A0ABP3G320</accession>
<gene>
    <name evidence="2" type="ORF">GCM10010151_24850</name>
</gene>
<protein>
    <submittedName>
        <fullName evidence="2">Uncharacterized protein</fullName>
    </submittedName>
</protein>
<dbReference type="EMBL" id="BAAABM010000016">
    <property type="protein sequence ID" value="GAA0334154.1"/>
    <property type="molecule type" value="Genomic_DNA"/>
</dbReference>
<comment type="caution">
    <text evidence="2">The sequence shown here is derived from an EMBL/GenBank/DDBJ whole genome shotgun (WGS) entry which is preliminary data.</text>
</comment>
<name>A0ABP3G320_9ACTN</name>
<proteinExistence type="predicted"/>
<sequence length="128" mass="13143">MMRRVHSRAEAAGPTSSARGSVAPTAGTAVTTVIARRVSRPPSMSRVGYPSARVTAGSNAASTSSLCASVSVTVTRTAVIADTVMSPIPAVRGDPTRAALRSLLKPGRVEISTTPSASAPLIMTPERW</sequence>
<keyword evidence="3" id="KW-1185">Reference proteome</keyword>
<evidence type="ECO:0000313" key="2">
    <source>
        <dbReference type="EMBL" id="GAA0334154.1"/>
    </source>
</evidence>